<dbReference type="RefSeq" id="WP_092698343.1">
    <property type="nucleotide sequence ID" value="NZ_FNFC01000001.1"/>
</dbReference>
<dbReference type="GO" id="GO:0003824">
    <property type="term" value="F:catalytic activity"/>
    <property type="evidence" value="ECO:0007669"/>
    <property type="project" value="InterPro"/>
</dbReference>
<accession>A0A1G8RTH7</accession>
<dbReference type="Proteomes" id="UP000198856">
    <property type="component" value="Unassembled WGS sequence"/>
</dbReference>
<keyword evidence="6" id="KW-1185">Reference proteome</keyword>
<dbReference type="PANTHER" id="PTHR46648">
    <property type="entry name" value="HIT FAMILY PROTEIN 1"/>
    <property type="match status" value="1"/>
</dbReference>
<feature type="domain" description="HIT" evidence="4">
    <location>
        <begin position="6"/>
        <end position="113"/>
    </location>
</feature>
<proteinExistence type="predicted"/>
<dbReference type="PANTHER" id="PTHR46648:SF1">
    <property type="entry name" value="ADENOSINE 5'-MONOPHOSPHORAMIDASE HNT1"/>
    <property type="match status" value="1"/>
</dbReference>
<dbReference type="OrthoDB" id="26806at2157"/>
<evidence type="ECO:0000313" key="6">
    <source>
        <dbReference type="Proteomes" id="UP000198856"/>
    </source>
</evidence>
<dbReference type="GO" id="GO:0009117">
    <property type="term" value="P:nucleotide metabolic process"/>
    <property type="evidence" value="ECO:0007669"/>
    <property type="project" value="TreeGrafter"/>
</dbReference>
<dbReference type="Gene3D" id="3.30.428.10">
    <property type="entry name" value="HIT-like"/>
    <property type="match status" value="1"/>
</dbReference>
<evidence type="ECO:0000256" key="2">
    <source>
        <dbReference type="PIRSR" id="PIRSR601310-3"/>
    </source>
</evidence>
<dbReference type="InterPro" id="IPR011146">
    <property type="entry name" value="HIT-like"/>
</dbReference>
<organism evidence="5 6">
    <name type="scientific">Halovenus aranensis</name>
    <dbReference type="NCBI Taxonomy" id="890420"/>
    <lineage>
        <taxon>Archaea</taxon>
        <taxon>Methanobacteriati</taxon>
        <taxon>Methanobacteriota</taxon>
        <taxon>Stenosarchaea group</taxon>
        <taxon>Halobacteria</taxon>
        <taxon>Halobacteriales</taxon>
        <taxon>Haloarculaceae</taxon>
        <taxon>Halovenus</taxon>
    </lineage>
</organism>
<gene>
    <name evidence="5" type="ORF">SAMN05216226_101111</name>
</gene>
<sequence length="140" mass="15305">MSEKTIFEKIIEGEIPSYTVYEDETTYAFLDANPLAPGHTLVVPKEPYERLNDMPPELVGDVFSTAGEIADAVEAATDATATTLAINNGEDAGQEVPHAHLHIVPQTAEDGPKSIHRLFDMAELDDDEMADIAEEIKTHQ</sequence>
<evidence type="ECO:0000259" key="4">
    <source>
        <dbReference type="PROSITE" id="PS51084"/>
    </source>
</evidence>
<name>A0A1G8RTH7_9EURY</name>
<evidence type="ECO:0000256" key="1">
    <source>
        <dbReference type="PIRSR" id="PIRSR601310-1"/>
    </source>
</evidence>
<dbReference type="SUPFAM" id="SSF54197">
    <property type="entry name" value="HIT-like"/>
    <property type="match status" value="1"/>
</dbReference>
<feature type="short sequence motif" description="Histidine triad motif" evidence="2 3">
    <location>
        <begin position="98"/>
        <end position="102"/>
    </location>
</feature>
<dbReference type="InterPro" id="IPR036265">
    <property type="entry name" value="HIT-like_sf"/>
</dbReference>
<protein>
    <submittedName>
        <fullName evidence="5">Histidine triad (HIT) family protein</fullName>
    </submittedName>
</protein>
<feature type="active site" description="Tele-AMP-histidine intermediate" evidence="1">
    <location>
        <position position="100"/>
    </location>
</feature>
<dbReference type="EMBL" id="FNFC01000001">
    <property type="protein sequence ID" value="SDJ20239.1"/>
    <property type="molecule type" value="Genomic_DNA"/>
</dbReference>
<dbReference type="STRING" id="890420.SAMN05216226_101111"/>
<evidence type="ECO:0000313" key="5">
    <source>
        <dbReference type="EMBL" id="SDJ20239.1"/>
    </source>
</evidence>
<dbReference type="PROSITE" id="PS51084">
    <property type="entry name" value="HIT_2"/>
    <property type="match status" value="1"/>
</dbReference>
<evidence type="ECO:0000256" key="3">
    <source>
        <dbReference type="PROSITE-ProRule" id="PRU00464"/>
    </source>
</evidence>
<dbReference type="Pfam" id="PF01230">
    <property type="entry name" value="HIT"/>
    <property type="match status" value="1"/>
</dbReference>
<dbReference type="InterPro" id="IPR001310">
    <property type="entry name" value="Histidine_triad_HIT"/>
</dbReference>
<dbReference type="PRINTS" id="PR00332">
    <property type="entry name" value="HISTRIAD"/>
</dbReference>
<reference evidence="5 6" key="1">
    <citation type="submission" date="2016-10" db="EMBL/GenBank/DDBJ databases">
        <authorList>
            <person name="de Groot N.N."/>
        </authorList>
    </citation>
    <scope>NUCLEOTIDE SEQUENCE [LARGE SCALE GENOMIC DNA]</scope>
    <source>
        <strain evidence="5 6">IBRC-M10015</strain>
    </source>
</reference>
<dbReference type="AlphaFoldDB" id="A0A1G8RTH7"/>